<dbReference type="InterPro" id="IPR010994">
    <property type="entry name" value="RuvA_2-like"/>
</dbReference>
<dbReference type="Proteomes" id="UP000230093">
    <property type="component" value="Unassembled WGS sequence"/>
</dbReference>
<sequence length="209" mass="23082">MLQSFLKGNFEKKIESIKNNLFSFVFAFFGILLLALAIFSLIFNHKKQESSSIEIISGEKEATFSAILVHLSGAVEKPGLYQLTSSSRINDALIQAGGLALEADRDWFDKNINLAEIVKDGQKLYFPFKGENEDNGQTYILGENQAKINLNTANSSQLESLSGIGPATAQKIISFRQENGSFTKIEEIMDVSGIGEATFKEIKDLITVF</sequence>
<dbReference type="InterPro" id="IPR019554">
    <property type="entry name" value="Soluble_ligand-bd"/>
</dbReference>
<dbReference type="SUPFAM" id="SSF47781">
    <property type="entry name" value="RuvA domain 2-like"/>
    <property type="match status" value="1"/>
</dbReference>
<dbReference type="AlphaFoldDB" id="A0A2H0W7P8"/>
<evidence type="ECO:0000313" key="4">
    <source>
        <dbReference type="Proteomes" id="UP000230093"/>
    </source>
</evidence>
<dbReference type="PANTHER" id="PTHR21180:SF32">
    <property type="entry name" value="ENDONUCLEASE_EXONUCLEASE_PHOSPHATASE FAMILY DOMAIN-CONTAINING PROTEIN 1"/>
    <property type="match status" value="1"/>
</dbReference>
<evidence type="ECO:0000256" key="1">
    <source>
        <dbReference type="SAM" id="Phobius"/>
    </source>
</evidence>
<dbReference type="InterPro" id="IPR003583">
    <property type="entry name" value="Hlx-hairpin-Hlx_DNA-bd_motif"/>
</dbReference>
<name>A0A2H0W7P8_9BACT</name>
<dbReference type="Pfam" id="PF12836">
    <property type="entry name" value="HHH_3"/>
    <property type="match status" value="1"/>
</dbReference>
<keyword evidence="1" id="KW-0472">Membrane</keyword>
<dbReference type="GO" id="GO:0015628">
    <property type="term" value="P:protein secretion by the type II secretion system"/>
    <property type="evidence" value="ECO:0007669"/>
    <property type="project" value="TreeGrafter"/>
</dbReference>
<dbReference type="InterPro" id="IPR051675">
    <property type="entry name" value="Endo/Exo/Phosphatase_dom_1"/>
</dbReference>
<accession>A0A2H0W7P8</accession>
<dbReference type="GO" id="GO:0006281">
    <property type="term" value="P:DNA repair"/>
    <property type="evidence" value="ECO:0007669"/>
    <property type="project" value="InterPro"/>
</dbReference>
<keyword evidence="1" id="KW-1133">Transmembrane helix</keyword>
<comment type="caution">
    <text evidence="3">The sequence shown here is derived from an EMBL/GenBank/DDBJ whole genome shotgun (WGS) entry which is preliminary data.</text>
</comment>
<dbReference type="GO" id="GO:0003677">
    <property type="term" value="F:DNA binding"/>
    <property type="evidence" value="ECO:0007669"/>
    <property type="project" value="InterPro"/>
</dbReference>
<dbReference type="PANTHER" id="PTHR21180">
    <property type="entry name" value="ENDONUCLEASE/EXONUCLEASE/PHOSPHATASE FAMILY DOMAIN-CONTAINING PROTEIN 1"/>
    <property type="match status" value="1"/>
</dbReference>
<dbReference type="EMBL" id="PEZT01000031">
    <property type="protein sequence ID" value="PIS08680.1"/>
    <property type="molecule type" value="Genomic_DNA"/>
</dbReference>
<reference evidence="4" key="1">
    <citation type="submission" date="2017-09" db="EMBL/GenBank/DDBJ databases">
        <title>Depth-based differentiation of microbial function through sediment-hosted aquifers and enrichment of novel symbionts in the deep terrestrial subsurface.</title>
        <authorList>
            <person name="Probst A.J."/>
            <person name="Ladd B."/>
            <person name="Jarett J.K."/>
            <person name="Geller-Mcgrath D.E."/>
            <person name="Sieber C.M.K."/>
            <person name="Emerson J.B."/>
            <person name="Anantharaman K."/>
            <person name="Thomas B.C."/>
            <person name="Malmstrom R."/>
            <person name="Stieglmeier M."/>
            <person name="Klingl A."/>
            <person name="Woyke T."/>
            <person name="Ryan C.M."/>
            <person name="Banfield J.F."/>
        </authorList>
    </citation>
    <scope>NUCLEOTIDE SEQUENCE [LARGE SCALE GENOMIC DNA]</scope>
</reference>
<keyword evidence="1" id="KW-0812">Transmembrane</keyword>
<feature type="domain" description="Helix-hairpin-helix DNA-binding motif class 1" evidence="2">
    <location>
        <begin position="156"/>
        <end position="175"/>
    </location>
</feature>
<evidence type="ECO:0000313" key="3">
    <source>
        <dbReference type="EMBL" id="PIS08680.1"/>
    </source>
</evidence>
<dbReference type="GO" id="GO:0015627">
    <property type="term" value="C:type II protein secretion system complex"/>
    <property type="evidence" value="ECO:0007669"/>
    <property type="project" value="TreeGrafter"/>
</dbReference>
<dbReference type="NCBIfam" id="TIGR00426">
    <property type="entry name" value="competence protein ComEA helix-hairpin-helix repeat region"/>
    <property type="match status" value="1"/>
</dbReference>
<dbReference type="Pfam" id="PF10531">
    <property type="entry name" value="SLBB"/>
    <property type="match status" value="1"/>
</dbReference>
<organism evidence="3 4">
    <name type="scientific">Candidatus Beckwithbacteria bacterium CG10_big_fil_rev_8_21_14_0_10_34_10</name>
    <dbReference type="NCBI Taxonomy" id="1974495"/>
    <lineage>
        <taxon>Bacteria</taxon>
        <taxon>Candidatus Beckwithiibacteriota</taxon>
    </lineage>
</organism>
<dbReference type="InterPro" id="IPR004509">
    <property type="entry name" value="Competence_ComEA_HhH"/>
</dbReference>
<feature type="transmembrane region" description="Helical" evidence="1">
    <location>
        <begin position="21"/>
        <end position="43"/>
    </location>
</feature>
<proteinExistence type="predicted"/>
<gene>
    <name evidence="3" type="ORF">COT75_05485</name>
</gene>
<protein>
    <submittedName>
        <fullName evidence="3">Transporter</fullName>
    </submittedName>
</protein>
<dbReference type="SMART" id="SM00278">
    <property type="entry name" value="HhH1"/>
    <property type="match status" value="2"/>
</dbReference>
<dbReference type="Gene3D" id="1.10.150.310">
    <property type="entry name" value="Tex RuvX-like domain-like"/>
    <property type="match status" value="1"/>
</dbReference>
<feature type="domain" description="Helix-hairpin-helix DNA-binding motif class 1" evidence="2">
    <location>
        <begin position="186"/>
        <end position="205"/>
    </location>
</feature>
<evidence type="ECO:0000259" key="2">
    <source>
        <dbReference type="SMART" id="SM00278"/>
    </source>
</evidence>
<dbReference type="Gene3D" id="3.10.560.10">
    <property type="entry name" value="Outer membrane lipoprotein wza domain like"/>
    <property type="match status" value="1"/>
</dbReference>